<evidence type="ECO:0000313" key="8">
    <source>
        <dbReference type="EMBL" id="MBB5253023.1"/>
    </source>
</evidence>
<sequence>MQKFEFFEHTADIGIRAYGRNLNEAFENAAVAVFEVMTDTSKVEPREMREVKIDGYDLENLLYRWIESLLVYYDSEIMLFSKFHVNIDEKNLTLEGKAWGEKFNPNKHERRTVVKAMTYHEMKIENKGNYYILTFVVDI</sequence>
<dbReference type="KEGG" id="soh:D1869_01780"/>
<dbReference type="OrthoDB" id="8831at2157"/>
<comment type="similarity">
    <text evidence="1 6">Belongs to the archease family.</text>
</comment>
<dbReference type="InterPro" id="IPR036820">
    <property type="entry name" value="Archease_dom_sf"/>
</dbReference>
<gene>
    <name evidence="9" type="ORF">D1869_01780</name>
    <name evidence="8" type="ORF">HNQ62_000756</name>
</gene>
<dbReference type="NCBIfam" id="NF001617">
    <property type="entry name" value="PRK00407.1"/>
    <property type="match status" value="1"/>
</dbReference>
<evidence type="ECO:0000256" key="4">
    <source>
        <dbReference type="ARBA" id="ARBA00022837"/>
    </source>
</evidence>
<dbReference type="SUPFAM" id="SSF69819">
    <property type="entry name" value="MTH1598-like"/>
    <property type="match status" value="1"/>
</dbReference>
<evidence type="ECO:0000313" key="11">
    <source>
        <dbReference type="Proteomes" id="UP000582213"/>
    </source>
</evidence>
<reference evidence="9 10" key="1">
    <citation type="submission" date="2019-10" db="EMBL/GenBank/DDBJ databases">
        <title>Genome Sequences from Six Type Strain Members of the Archaeal Family Sulfolobaceae: Acidianus ambivalens, Acidianus infernus, Metallosphaera prunae, Stygiolobus azoricus, Sulfolobus metallicus, and Sulfurisphaera ohwakuensis.</title>
        <authorList>
            <person name="Counts J.A."/>
            <person name="Kelly R.M."/>
        </authorList>
    </citation>
    <scope>NUCLEOTIDE SEQUENCE [LARGE SCALE GENOMIC DNA]</scope>
    <source>
        <strain evidence="9 10">TA-1</strain>
    </source>
</reference>
<keyword evidence="3 6" id="KW-0479">Metal-binding</keyword>
<feature type="domain" description="Archease" evidence="7">
    <location>
        <begin position="4"/>
        <end position="139"/>
    </location>
</feature>
<keyword evidence="2 6" id="KW-0819">tRNA processing</keyword>
<dbReference type="Pfam" id="PF01951">
    <property type="entry name" value="Archease"/>
    <property type="match status" value="1"/>
</dbReference>
<dbReference type="RefSeq" id="WP_156013660.1">
    <property type="nucleotide sequence ID" value="NZ_CP045484.1"/>
</dbReference>
<organism evidence="9 10">
    <name type="scientific">Sulfurisphaera ohwakuensis</name>
    <dbReference type="NCBI Taxonomy" id="69656"/>
    <lineage>
        <taxon>Archaea</taxon>
        <taxon>Thermoproteota</taxon>
        <taxon>Thermoprotei</taxon>
        <taxon>Sulfolobales</taxon>
        <taxon>Sulfolobaceae</taxon>
        <taxon>Sulfurisphaera</taxon>
    </lineage>
</organism>
<evidence type="ECO:0000256" key="5">
    <source>
        <dbReference type="ARBA" id="ARBA00024970"/>
    </source>
</evidence>
<evidence type="ECO:0000256" key="1">
    <source>
        <dbReference type="ARBA" id="ARBA00007963"/>
    </source>
</evidence>
<evidence type="ECO:0000256" key="3">
    <source>
        <dbReference type="ARBA" id="ARBA00022723"/>
    </source>
</evidence>
<dbReference type="AlphaFoldDB" id="A0A650CDW0"/>
<keyword evidence="10" id="KW-1185">Reference proteome</keyword>
<feature type="binding site" evidence="6">
    <location>
        <position position="139"/>
    </location>
    <ligand>
        <name>Ca(2+)</name>
        <dbReference type="ChEBI" id="CHEBI:29108"/>
    </ligand>
</feature>
<evidence type="ECO:0000256" key="2">
    <source>
        <dbReference type="ARBA" id="ARBA00022694"/>
    </source>
</evidence>
<dbReference type="HAMAP" id="MF_01222">
    <property type="entry name" value="Archease_arch"/>
    <property type="match status" value="1"/>
</dbReference>
<comment type="function">
    <text evidence="5 6">Activates the tRNA-splicing ligase complex by facilitating the enzymatic turnover of catalytic subunit RtcB. Acts by promoting the guanylylation of RtcB, a key intermediate step in tRNA ligation. Can also alter the NTP specificity of RtcB such that ATP, dGTP or ITP is used efficiently.</text>
</comment>
<dbReference type="InterPro" id="IPR002804">
    <property type="entry name" value="Archease"/>
</dbReference>
<feature type="binding site" evidence="6">
    <location>
        <position position="138"/>
    </location>
    <ligand>
        <name>Ca(2+)</name>
        <dbReference type="ChEBI" id="CHEBI:29108"/>
    </ligand>
</feature>
<dbReference type="InterPro" id="IPR022952">
    <property type="entry name" value="Archease_arc"/>
</dbReference>
<evidence type="ECO:0000313" key="9">
    <source>
        <dbReference type="EMBL" id="QGR16053.1"/>
    </source>
</evidence>
<reference evidence="8 11" key="2">
    <citation type="submission" date="2020-08" db="EMBL/GenBank/DDBJ databases">
        <title>Genomic Encyclopedia of Type Strains, Phase IV (KMG-IV): sequencing the most valuable type-strain genomes for metagenomic binning, comparative biology and taxonomic classification.</title>
        <authorList>
            <person name="Goeker M."/>
        </authorList>
    </citation>
    <scope>NUCLEOTIDE SEQUENCE [LARGE SCALE GENOMIC DNA]</scope>
    <source>
        <strain evidence="8 11">DSM 12421</strain>
    </source>
</reference>
<name>A0A650CDW0_SULOH</name>
<dbReference type="InterPro" id="IPR023572">
    <property type="entry name" value="Archease_dom"/>
</dbReference>
<accession>A0A650CDW0</accession>
<dbReference type="Gene3D" id="3.55.10.10">
    <property type="entry name" value="Archease domain"/>
    <property type="match status" value="1"/>
</dbReference>
<dbReference type="GeneID" id="42799937"/>
<evidence type="ECO:0000313" key="10">
    <source>
        <dbReference type="Proteomes" id="UP000427373"/>
    </source>
</evidence>
<dbReference type="Proteomes" id="UP000427373">
    <property type="component" value="Chromosome"/>
</dbReference>
<evidence type="ECO:0000259" key="7">
    <source>
        <dbReference type="Pfam" id="PF01951"/>
    </source>
</evidence>
<proteinExistence type="inferred from homology"/>
<protein>
    <recommendedName>
        <fullName evidence="6">Protein archease</fullName>
    </recommendedName>
</protein>
<dbReference type="EMBL" id="JACHFY010000002">
    <property type="protein sequence ID" value="MBB5253023.1"/>
    <property type="molecule type" value="Genomic_DNA"/>
</dbReference>
<dbReference type="Proteomes" id="UP000582213">
    <property type="component" value="Unassembled WGS sequence"/>
</dbReference>
<dbReference type="GO" id="GO:0005509">
    <property type="term" value="F:calcium ion binding"/>
    <property type="evidence" value="ECO:0007669"/>
    <property type="project" value="UniProtKB-UniRule"/>
</dbReference>
<evidence type="ECO:0000256" key="6">
    <source>
        <dbReference type="HAMAP-Rule" id="MF_01222"/>
    </source>
</evidence>
<dbReference type="PANTHER" id="PTHR12682">
    <property type="entry name" value="ARCHEASE"/>
    <property type="match status" value="1"/>
</dbReference>
<dbReference type="EMBL" id="CP045484">
    <property type="protein sequence ID" value="QGR16053.1"/>
    <property type="molecule type" value="Genomic_DNA"/>
</dbReference>
<dbReference type="GO" id="GO:0006388">
    <property type="term" value="P:tRNA splicing, via endonucleolytic cleavage and ligation"/>
    <property type="evidence" value="ECO:0007669"/>
    <property type="project" value="UniProtKB-UniRule"/>
</dbReference>
<feature type="binding site" evidence="6">
    <location>
        <position position="12"/>
    </location>
    <ligand>
        <name>Ca(2+)</name>
        <dbReference type="ChEBI" id="CHEBI:29108"/>
    </ligand>
</feature>
<keyword evidence="4 6" id="KW-0106">Calcium</keyword>
<dbReference type="PANTHER" id="PTHR12682:SF11">
    <property type="entry name" value="PROTEIN ARCHEASE"/>
    <property type="match status" value="1"/>
</dbReference>